<evidence type="ECO:0000313" key="5">
    <source>
        <dbReference type="Proteomes" id="UP000318081"/>
    </source>
</evidence>
<reference evidence="4 5" key="1">
    <citation type="submission" date="2019-02" db="EMBL/GenBank/DDBJ databases">
        <title>Deep-cultivation of Planctomycetes and their phenomic and genomic characterization uncovers novel biology.</title>
        <authorList>
            <person name="Wiegand S."/>
            <person name="Jogler M."/>
            <person name="Boedeker C."/>
            <person name="Pinto D."/>
            <person name="Vollmers J."/>
            <person name="Rivas-Marin E."/>
            <person name="Kohn T."/>
            <person name="Peeters S.H."/>
            <person name="Heuer A."/>
            <person name="Rast P."/>
            <person name="Oberbeckmann S."/>
            <person name="Bunk B."/>
            <person name="Jeske O."/>
            <person name="Meyerdierks A."/>
            <person name="Storesund J.E."/>
            <person name="Kallscheuer N."/>
            <person name="Luecker S."/>
            <person name="Lage O.M."/>
            <person name="Pohl T."/>
            <person name="Merkel B.J."/>
            <person name="Hornburger P."/>
            <person name="Mueller R.-W."/>
            <person name="Bruemmer F."/>
            <person name="Labrenz M."/>
            <person name="Spormann A.M."/>
            <person name="Op den Camp H."/>
            <person name="Overmann J."/>
            <person name="Amann R."/>
            <person name="Jetten M.S.M."/>
            <person name="Mascher T."/>
            <person name="Medema M.H."/>
            <person name="Devos D.P."/>
            <person name="Kaster A.-K."/>
            <person name="Ovreas L."/>
            <person name="Rohde M."/>
            <person name="Galperin M.Y."/>
            <person name="Jogler C."/>
        </authorList>
    </citation>
    <scope>NUCLEOTIDE SEQUENCE [LARGE SCALE GENOMIC DNA]</scope>
    <source>
        <strain evidence="4 5">TBK1r</strain>
    </source>
</reference>
<dbReference type="Gene3D" id="3.40.50.300">
    <property type="entry name" value="P-loop containing nucleotide triphosphate hydrolases"/>
    <property type="match status" value="1"/>
</dbReference>
<dbReference type="Pfam" id="PF20275">
    <property type="entry name" value="CTD10"/>
    <property type="match status" value="1"/>
</dbReference>
<evidence type="ECO:0008006" key="6">
    <source>
        <dbReference type="Google" id="ProtNLM"/>
    </source>
</evidence>
<proteinExistence type="predicted"/>
<dbReference type="SUPFAM" id="SSF52540">
    <property type="entry name" value="P-loop containing nucleoside triphosphate hydrolases"/>
    <property type="match status" value="1"/>
</dbReference>
<feature type="coiled-coil region" evidence="1">
    <location>
        <begin position="377"/>
        <end position="424"/>
    </location>
</feature>
<protein>
    <recommendedName>
        <fullName evidence="6">DUF2326 domain-containing protein</fullName>
    </recommendedName>
</protein>
<dbReference type="Pfam" id="PF10088">
    <property type="entry name" value="DUF2326"/>
    <property type="match status" value="1"/>
</dbReference>
<feature type="domain" description="ABC-three component systems C-terminal" evidence="3">
    <location>
        <begin position="283"/>
        <end position="408"/>
    </location>
</feature>
<dbReference type="EMBL" id="CP036432">
    <property type="protein sequence ID" value="QDV81347.1"/>
    <property type="molecule type" value="Genomic_DNA"/>
</dbReference>
<evidence type="ECO:0000259" key="3">
    <source>
        <dbReference type="Pfam" id="PF20275"/>
    </source>
</evidence>
<keyword evidence="1" id="KW-0175">Coiled coil</keyword>
<dbReference type="RefSeq" id="WP_145207160.1">
    <property type="nucleotide sequence ID" value="NZ_CP036432.1"/>
</dbReference>
<dbReference type="Proteomes" id="UP000318081">
    <property type="component" value="Chromosome"/>
</dbReference>
<evidence type="ECO:0000259" key="2">
    <source>
        <dbReference type="Pfam" id="PF10088"/>
    </source>
</evidence>
<dbReference type="InterPro" id="IPR046919">
    <property type="entry name" value="ABC-3C_CTD10"/>
</dbReference>
<dbReference type="InterPro" id="IPR018760">
    <property type="entry name" value="DUF2326"/>
</dbReference>
<gene>
    <name evidence="4" type="ORF">TBK1r_02620</name>
</gene>
<dbReference type="InterPro" id="IPR027417">
    <property type="entry name" value="P-loop_NTPase"/>
</dbReference>
<evidence type="ECO:0000256" key="1">
    <source>
        <dbReference type="SAM" id="Coils"/>
    </source>
</evidence>
<keyword evidence="5" id="KW-1185">Reference proteome</keyword>
<feature type="domain" description="DUF2326" evidence="2">
    <location>
        <begin position="446"/>
        <end position="581"/>
    </location>
</feature>
<organism evidence="4 5">
    <name type="scientific">Stieleria magnilauensis</name>
    <dbReference type="NCBI Taxonomy" id="2527963"/>
    <lineage>
        <taxon>Bacteria</taxon>
        <taxon>Pseudomonadati</taxon>
        <taxon>Planctomycetota</taxon>
        <taxon>Planctomycetia</taxon>
        <taxon>Pirellulales</taxon>
        <taxon>Pirellulaceae</taxon>
        <taxon>Stieleria</taxon>
    </lineage>
</organism>
<sequence>MIHSITSSLKSFKSISLNSGLNLIVADKSENASDRQTRNGSGKSSLIRIIDFVLGSKCDADSIFRFDSLINEHFSMSFDLNGDRTTASRSGQEKSRMVVDGVYDDWPVKPKLHRDSGEERISVTNWRTVLGSQMFDLPDDTDSYSPTFRSLLSYFVRRDSSGGFQEAQKQSSKQQNWDVQVNLSFLLGLDWQISHELQLIRLKEKSLETLRREAKGGALGNLVGHVGELRTRLTVAERHVNKLKVELEGFEVLPEYRELEQEASTLAVQISELTNQNTLDREKIETLEKVLVEERPPLQSELAGMYREIGIILPELVTRQLNDVKEFHKAILKNRQLHLQGEVDDARSQISTREETMARLDVRRREILSTLAAHGALDQYTRLQEELSRQQATLEELRKKSELARQLESQSTELTIERAQIKKQLTTDLDDRAATLNEAIIIFEDFSQRISDHEGSLVIEPKDNGPEFSIVVEGKESKGIRNMQIFCFDMTLAVLWAKQDKSPGFLVHDSHLFDGMDSRQVGKALEIGAEQSAKHGFQYIVTLNSDQLEAAEFSPDFDAQRFRNPVAINDASDTGGLFGMRIH</sequence>
<name>A0ABX5XHW7_9BACT</name>
<accession>A0ABX5XHW7</accession>
<feature type="coiled-coil region" evidence="1">
    <location>
        <begin position="256"/>
        <end position="290"/>
    </location>
</feature>
<evidence type="ECO:0000313" key="4">
    <source>
        <dbReference type="EMBL" id="QDV81347.1"/>
    </source>
</evidence>